<sequence>ARAPQLITPAPELALYRARPARSDHCLLPRSSGALNKPEQSAEKHNGARPSPGSGAEPAATVESPSLLLPRPQLHRLRRLLARGAVLWGPESCGRARRTLPRGGALTAATVEGLPRGGSEAPLVP</sequence>
<organism evidence="2 3">
    <name type="scientific">Gulo gulo</name>
    <name type="common">Wolverine</name>
    <name type="synonym">Gluton</name>
    <dbReference type="NCBI Taxonomy" id="48420"/>
    <lineage>
        <taxon>Eukaryota</taxon>
        <taxon>Metazoa</taxon>
        <taxon>Chordata</taxon>
        <taxon>Craniata</taxon>
        <taxon>Vertebrata</taxon>
        <taxon>Euteleostomi</taxon>
        <taxon>Mammalia</taxon>
        <taxon>Eutheria</taxon>
        <taxon>Laurasiatheria</taxon>
        <taxon>Carnivora</taxon>
        <taxon>Caniformia</taxon>
        <taxon>Musteloidea</taxon>
        <taxon>Mustelidae</taxon>
        <taxon>Guloninae</taxon>
        <taxon>Gulo</taxon>
    </lineage>
</organism>
<feature type="non-terminal residue" evidence="2">
    <location>
        <position position="125"/>
    </location>
</feature>
<name>A0A9X9Q603_GULGU</name>
<evidence type="ECO:0000256" key="1">
    <source>
        <dbReference type="SAM" id="MobiDB-lite"/>
    </source>
</evidence>
<dbReference type="EMBL" id="CYRY02041022">
    <property type="protein sequence ID" value="VCX31336.1"/>
    <property type="molecule type" value="Genomic_DNA"/>
</dbReference>
<evidence type="ECO:0000313" key="2">
    <source>
        <dbReference type="EMBL" id="VCX31336.1"/>
    </source>
</evidence>
<reference evidence="2 3" key="1">
    <citation type="submission" date="2018-10" db="EMBL/GenBank/DDBJ databases">
        <authorList>
            <person name="Ekblom R."/>
            <person name="Jareborg N."/>
        </authorList>
    </citation>
    <scope>NUCLEOTIDE SEQUENCE [LARGE SCALE GENOMIC DNA]</scope>
    <source>
        <tissue evidence="2">Muscle</tissue>
    </source>
</reference>
<feature type="region of interest" description="Disordered" evidence="1">
    <location>
        <begin position="26"/>
        <end position="67"/>
    </location>
</feature>
<dbReference type="AlphaFoldDB" id="A0A9X9Q603"/>
<protein>
    <submittedName>
        <fullName evidence="2">Uncharacterized protein</fullName>
    </submittedName>
</protein>
<comment type="caution">
    <text evidence="2">The sequence shown here is derived from an EMBL/GenBank/DDBJ whole genome shotgun (WGS) entry which is preliminary data.</text>
</comment>
<keyword evidence="3" id="KW-1185">Reference proteome</keyword>
<accession>A0A9X9Q603</accession>
<evidence type="ECO:0000313" key="3">
    <source>
        <dbReference type="Proteomes" id="UP000269945"/>
    </source>
</evidence>
<proteinExistence type="predicted"/>
<dbReference type="Proteomes" id="UP000269945">
    <property type="component" value="Unassembled WGS sequence"/>
</dbReference>
<gene>
    <name evidence="2" type="ORF">BN2614_LOCUS5</name>
</gene>